<proteinExistence type="predicted"/>
<dbReference type="PANTHER" id="PTHR39200">
    <property type="entry name" value="HYPOTHETICAL EXPORTED PROTEIN"/>
    <property type="match status" value="1"/>
</dbReference>
<dbReference type="Proteomes" id="UP001297092">
    <property type="component" value="Unassembled WGS sequence"/>
</dbReference>
<dbReference type="PANTHER" id="PTHR39200:SF1">
    <property type="entry name" value="AUTO-TRANSPORTER ADHESIN HEAD GIN DOMAIN-CONTAINING PROTEIN-RELATED"/>
    <property type="match status" value="1"/>
</dbReference>
<evidence type="ECO:0000313" key="2">
    <source>
        <dbReference type="EMBL" id="MBT0608767.1"/>
    </source>
</evidence>
<feature type="domain" description="Putative auto-transporter adhesin head GIN" evidence="1">
    <location>
        <begin position="42"/>
        <end position="223"/>
    </location>
</feature>
<name>A0ABS5S6E2_9FLAO</name>
<comment type="caution">
    <text evidence="2">The sequence shown here is derived from an EMBL/GenBank/DDBJ whole genome shotgun (WGS) entry which is preliminary data.</text>
</comment>
<accession>A0ABS5S6E2</accession>
<evidence type="ECO:0000259" key="1">
    <source>
        <dbReference type="Pfam" id="PF10988"/>
    </source>
</evidence>
<organism evidence="2 3">
    <name type="scientific">Aequorivita echinoideorum</name>
    <dbReference type="NCBI Taxonomy" id="1549647"/>
    <lineage>
        <taxon>Bacteria</taxon>
        <taxon>Pseudomonadati</taxon>
        <taxon>Bacteroidota</taxon>
        <taxon>Flavobacteriia</taxon>
        <taxon>Flavobacteriales</taxon>
        <taxon>Flavobacteriaceae</taxon>
        <taxon>Aequorivita</taxon>
    </lineage>
</organism>
<gene>
    <name evidence="2" type="ORF">KIV10_11285</name>
</gene>
<dbReference type="Gene3D" id="2.160.20.120">
    <property type="match status" value="1"/>
</dbReference>
<dbReference type="EMBL" id="JAHCTB010000004">
    <property type="protein sequence ID" value="MBT0608767.1"/>
    <property type="molecule type" value="Genomic_DNA"/>
</dbReference>
<reference evidence="2 3" key="1">
    <citation type="submission" date="2021-05" db="EMBL/GenBank/DDBJ databases">
        <title>Aequorivita echinoideorum JCM 30378 genome.</title>
        <authorList>
            <person name="Zhang H."/>
            <person name="Li C."/>
        </authorList>
    </citation>
    <scope>NUCLEOTIDE SEQUENCE [LARGE SCALE GENOMIC DNA]</scope>
    <source>
        <strain evidence="2 3">JCM30378</strain>
    </source>
</reference>
<dbReference type="RefSeq" id="WP_214113723.1">
    <property type="nucleotide sequence ID" value="NZ_JAHCTB010000004.1"/>
</dbReference>
<protein>
    <submittedName>
        <fullName evidence="2">DUF2807 domain-containing protein</fullName>
    </submittedName>
</protein>
<dbReference type="Pfam" id="PF10988">
    <property type="entry name" value="DUF2807"/>
    <property type="match status" value="1"/>
</dbReference>
<sequence length="240" mass="26064">MKNLLKVFVFIQILIFNTNAIAQKNVEGNEKMISKIFTTETYNSIEIIGSMEIVLIKDQIGKINVTAESKIIDFLSIESIDENLKITFQNNISLKNVKNVRIEVPYEKLSKISLVGSGSIAGTETIQSKNLEINLQGSGSIDLVIETESTDAKLNGSGTMDLEGNSTNLDIKTTGSGSYNGKKLITDNTDVFVSGSGAAQVYAKQRLKARVQGSGSITYSGNPMFKDIKVLGSGKINRNL</sequence>
<evidence type="ECO:0000313" key="3">
    <source>
        <dbReference type="Proteomes" id="UP001297092"/>
    </source>
</evidence>
<dbReference type="InterPro" id="IPR021255">
    <property type="entry name" value="DUF2807"/>
</dbReference>
<keyword evidence="3" id="KW-1185">Reference proteome</keyword>